<organism evidence="1 2">
    <name type="scientific">Deinococcus phoenicis</name>
    <dbReference type="NCBI Taxonomy" id="1476583"/>
    <lineage>
        <taxon>Bacteria</taxon>
        <taxon>Thermotogati</taxon>
        <taxon>Deinococcota</taxon>
        <taxon>Deinococci</taxon>
        <taxon>Deinococcales</taxon>
        <taxon>Deinococcaceae</taxon>
        <taxon>Deinococcus</taxon>
    </lineage>
</organism>
<gene>
    <name evidence="1" type="ORF">DEIPH_ctg014orf0022</name>
</gene>
<proteinExistence type="predicted"/>
<name>A0A016QSK5_9DEIO</name>
<dbReference type="PATRIC" id="fig|1476583.3.peg.1007"/>
<accession>A0A016QSK5</accession>
<dbReference type="EMBL" id="JHAC01000014">
    <property type="protein sequence ID" value="EYB68892.1"/>
    <property type="molecule type" value="Genomic_DNA"/>
</dbReference>
<evidence type="ECO:0000313" key="2">
    <source>
        <dbReference type="Proteomes" id="UP000020492"/>
    </source>
</evidence>
<comment type="caution">
    <text evidence="1">The sequence shown here is derived from an EMBL/GenBank/DDBJ whole genome shotgun (WGS) entry which is preliminary data.</text>
</comment>
<dbReference type="RefSeq" id="WP_034354849.1">
    <property type="nucleotide sequence ID" value="NZ_JHAC01000014.1"/>
</dbReference>
<dbReference type="Proteomes" id="UP000020492">
    <property type="component" value="Unassembled WGS sequence"/>
</dbReference>
<keyword evidence="2" id="KW-1185">Reference proteome</keyword>
<protein>
    <submittedName>
        <fullName evidence="1">Uncharacterized protein</fullName>
    </submittedName>
</protein>
<dbReference type="AlphaFoldDB" id="A0A016QSK5"/>
<reference evidence="1 2" key="1">
    <citation type="submission" date="2014-03" db="EMBL/GenBank/DDBJ databases">
        <title>Draft genome sequence of Deinococcus phoenicis 1P10ME.</title>
        <authorList>
            <person name="Stepanov V.G."/>
            <person name="Vaishampayan P."/>
            <person name="Venkateswaran K."/>
            <person name="Fox G.E."/>
        </authorList>
    </citation>
    <scope>NUCLEOTIDE SEQUENCE [LARGE SCALE GENOMIC DNA]</scope>
    <source>
        <strain evidence="1 2">1P10ME</strain>
    </source>
</reference>
<dbReference type="STRING" id="1476583.DEIPH_ctg014orf0022"/>
<sequence length="155" mass="17077">MSKPDPATLAIAKLLEGAGHSPEEALALVEEAVRRSRTVSEGCTYGGLHPEGLARLWNTAARNGKRRLVLEITAEGMTPDEYSGQIGVKVLEAEEWGEWSETDYLARNLAAPHLWTPEEGRSSWPFAEPLADLLHLDSWEAQTPAQKKRDSGEMN</sequence>
<evidence type="ECO:0000313" key="1">
    <source>
        <dbReference type="EMBL" id="EYB68892.1"/>
    </source>
</evidence>
<dbReference type="OrthoDB" id="70347at2"/>